<dbReference type="InterPro" id="IPR001750">
    <property type="entry name" value="ND/Mrp_TM"/>
</dbReference>
<dbReference type="InterPro" id="IPR010096">
    <property type="entry name" value="NADH-Q_OxRdtase_suN/2"/>
</dbReference>
<evidence type="ECO:0000313" key="9">
    <source>
        <dbReference type="Proteomes" id="UP000199662"/>
    </source>
</evidence>
<comment type="similarity">
    <text evidence="5">Belongs to the complex I subunit 2 family.</text>
</comment>
<feature type="transmembrane region" description="Helical" evidence="5">
    <location>
        <begin position="319"/>
        <end position="340"/>
    </location>
</feature>
<keyword evidence="5" id="KW-1003">Cell membrane</keyword>
<keyword evidence="3 5" id="KW-1133">Transmembrane helix</keyword>
<feature type="transmembrane region" description="Helical" evidence="5">
    <location>
        <begin position="126"/>
        <end position="145"/>
    </location>
</feature>
<accession>A0A1H6VG96</accession>
<organism evidence="8 9">
    <name type="scientific">Propionispira arboris</name>
    <dbReference type="NCBI Taxonomy" id="84035"/>
    <lineage>
        <taxon>Bacteria</taxon>
        <taxon>Bacillati</taxon>
        <taxon>Bacillota</taxon>
        <taxon>Negativicutes</taxon>
        <taxon>Selenomonadales</taxon>
        <taxon>Selenomonadaceae</taxon>
        <taxon>Propionispira</taxon>
    </lineage>
</organism>
<dbReference type="GO" id="GO:0005886">
    <property type="term" value="C:plasma membrane"/>
    <property type="evidence" value="ECO:0007669"/>
    <property type="project" value="UniProtKB-SubCell"/>
</dbReference>
<keyword evidence="5" id="KW-0813">Transport</keyword>
<protein>
    <recommendedName>
        <fullName evidence="5">NADH-quinone oxidoreductase subunit N</fullName>
        <ecNumber evidence="5">7.1.1.-</ecNumber>
    </recommendedName>
    <alternativeName>
        <fullName evidence="5">NADH dehydrogenase I subunit N</fullName>
    </alternativeName>
    <alternativeName>
        <fullName evidence="5">NDH-1 subunit N</fullName>
    </alternativeName>
</protein>
<evidence type="ECO:0000313" key="8">
    <source>
        <dbReference type="EMBL" id="SEJ02004.1"/>
    </source>
</evidence>
<evidence type="ECO:0000259" key="7">
    <source>
        <dbReference type="Pfam" id="PF00361"/>
    </source>
</evidence>
<evidence type="ECO:0000256" key="4">
    <source>
        <dbReference type="ARBA" id="ARBA00023136"/>
    </source>
</evidence>
<evidence type="ECO:0000256" key="5">
    <source>
        <dbReference type="HAMAP-Rule" id="MF_00445"/>
    </source>
</evidence>
<feature type="transmembrane region" description="Helical" evidence="5">
    <location>
        <begin position="6"/>
        <end position="26"/>
    </location>
</feature>
<feature type="transmembrane region" description="Helical" evidence="5">
    <location>
        <begin position="196"/>
        <end position="220"/>
    </location>
</feature>
<feature type="transmembrane region" description="Helical" evidence="5">
    <location>
        <begin position="436"/>
        <end position="455"/>
    </location>
</feature>
<dbReference type="GO" id="GO:0042773">
    <property type="term" value="P:ATP synthesis coupled electron transport"/>
    <property type="evidence" value="ECO:0007669"/>
    <property type="project" value="InterPro"/>
</dbReference>
<dbReference type="EC" id="7.1.1.-" evidence="5"/>
<dbReference type="EMBL" id="FNZK01000002">
    <property type="protein sequence ID" value="SEJ02004.1"/>
    <property type="molecule type" value="Genomic_DNA"/>
</dbReference>
<feature type="transmembrane region" description="Helical" evidence="5">
    <location>
        <begin position="70"/>
        <end position="90"/>
    </location>
</feature>
<dbReference type="RefSeq" id="WP_091829204.1">
    <property type="nucleotide sequence ID" value="NZ_FNZK01000002.1"/>
</dbReference>
<feature type="transmembrane region" description="Helical" evidence="5">
    <location>
        <begin position="291"/>
        <end position="313"/>
    </location>
</feature>
<dbReference type="PANTHER" id="PTHR22773">
    <property type="entry name" value="NADH DEHYDROGENASE"/>
    <property type="match status" value="1"/>
</dbReference>
<dbReference type="AlphaFoldDB" id="A0A1H6VG96"/>
<comment type="catalytic activity">
    <reaction evidence="5">
        <text>a quinone + NADH + 5 H(+)(in) = a quinol + NAD(+) + 4 H(+)(out)</text>
        <dbReference type="Rhea" id="RHEA:57888"/>
        <dbReference type="ChEBI" id="CHEBI:15378"/>
        <dbReference type="ChEBI" id="CHEBI:24646"/>
        <dbReference type="ChEBI" id="CHEBI:57540"/>
        <dbReference type="ChEBI" id="CHEBI:57945"/>
        <dbReference type="ChEBI" id="CHEBI:132124"/>
    </reaction>
</comment>
<dbReference type="GO" id="GO:0048038">
    <property type="term" value="F:quinone binding"/>
    <property type="evidence" value="ECO:0007669"/>
    <property type="project" value="UniProtKB-KW"/>
</dbReference>
<evidence type="ECO:0000256" key="6">
    <source>
        <dbReference type="RuleBase" id="RU000320"/>
    </source>
</evidence>
<comment type="subunit">
    <text evidence="5">NDH-1 is composed of 14 different subunits. Subunits NuoA, H, J, K, L, M, N constitute the membrane sector of the complex.</text>
</comment>
<dbReference type="STRING" id="84035.SAMN05660742_102294"/>
<evidence type="ECO:0000256" key="2">
    <source>
        <dbReference type="ARBA" id="ARBA00022692"/>
    </source>
</evidence>
<dbReference type="HAMAP" id="MF_00445">
    <property type="entry name" value="NDH1_NuoN_1"/>
    <property type="match status" value="1"/>
</dbReference>
<feature type="transmembrane region" description="Helical" evidence="5">
    <location>
        <begin position="395"/>
        <end position="415"/>
    </location>
</feature>
<feature type="transmembrane region" description="Helical" evidence="5">
    <location>
        <begin position="262"/>
        <end position="284"/>
    </location>
</feature>
<sequence length="471" mass="50728">MNIALLTSEIAVVILALLIIIFDLLLPRQETRRSLGAFAVCGLLGILVYTFSQYGISATVYHGFFVVDTFALFFKQLFIVATILTLLFSLDYVEKMTRNAGEFYALLLLGLVGMMVMASATDLLTLFVGLELMTIVFYVLVGFDLKSVKSSEAGIKYAILGSASSAVFLYGVSWIYGFTGNIMLSQIAEHITASPAVLFGMGLMIAGFCFKLSIVPFHMWAPDVYEGAPIPVTAMLAMASKAAGFAIVLRVFFVAFNDLQMYWLPIVSALAGLSMVVGIVGAIWQKNTKRMLAYSSIAQAGYILSGMLAANPAGVKGMLVYAVLYMVANVGAFAVTLAVYNQCGSDDIEDLSGLSQKSPLLAVVMTVSLMSMAGLPPMAGFVGKMYIFMAIADSGYLWLAILGLVMSMISVYYYILVVRAMYSNAVKDQQIFTMSGSLRIVALLSLIATLFIGIYPAPLATLANAAAMALW</sequence>
<keyword evidence="4 5" id="KW-0472">Membrane</keyword>
<feature type="transmembrane region" description="Helical" evidence="5">
    <location>
        <begin position="102"/>
        <end position="120"/>
    </location>
</feature>
<feature type="transmembrane region" description="Helical" evidence="5">
    <location>
        <begin position="38"/>
        <end position="64"/>
    </location>
</feature>
<name>A0A1H6VG96_9FIRM</name>
<keyword evidence="5" id="KW-0874">Quinone</keyword>
<dbReference type="NCBIfam" id="TIGR01770">
    <property type="entry name" value="NDH_I_N"/>
    <property type="match status" value="1"/>
</dbReference>
<proteinExistence type="inferred from homology"/>
<keyword evidence="9" id="KW-1185">Reference proteome</keyword>
<keyword evidence="5" id="KW-1278">Translocase</keyword>
<comment type="function">
    <text evidence="5">NDH-1 shuttles electrons from NADH, via FMN and iron-sulfur (Fe-S) centers, to quinones in the respiratory chain. The immediate electron acceptor for the enzyme in this species is believed to be a menaquinone. Couples the redox reaction to proton translocation (for every two electrons transferred, four hydrogen ions are translocated across the cytoplasmic membrane), and thus conserves the redox energy in a proton gradient.</text>
</comment>
<feature type="transmembrane region" description="Helical" evidence="5">
    <location>
        <begin position="157"/>
        <end position="176"/>
    </location>
</feature>
<dbReference type="GO" id="GO:0050136">
    <property type="term" value="F:NADH dehydrogenase (quinone) (non-electrogenic) activity"/>
    <property type="evidence" value="ECO:0007669"/>
    <property type="project" value="UniProtKB-UniRule"/>
</dbReference>
<gene>
    <name evidence="5" type="primary">nuoN</name>
    <name evidence="8" type="ORF">SAMN05660742_102294</name>
</gene>
<keyword evidence="5" id="KW-0520">NAD</keyword>
<feature type="transmembrane region" description="Helical" evidence="5">
    <location>
        <begin position="232"/>
        <end position="256"/>
    </location>
</feature>
<evidence type="ECO:0000256" key="1">
    <source>
        <dbReference type="ARBA" id="ARBA00004127"/>
    </source>
</evidence>
<dbReference type="Pfam" id="PF00361">
    <property type="entry name" value="Proton_antipo_M"/>
    <property type="match status" value="1"/>
</dbReference>
<keyword evidence="2 5" id="KW-0812">Transmembrane</keyword>
<dbReference type="GO" id="GO:0012505">
    <property type="term" value="C:endomembrane system"/>
    <property type="evidence" value="ECO:0007669"/>
    <property type="project" value="UniProtKB-SubCell"/>
</dbReference>
<feature type="domain" description="NADH:quinone oxidoreductase/Mrp antiporter transmembrane" evidence="7">
    <location>
        <begin position="120"/>
        <end position="410"/>
    </location>
</feature>
<dbReference type="GO" id="GO:0008137">
    <property type="term" value="F:NADH dehydrogenase (ubiquinone) activity"/>
    <property type="evidence" value="ECO:0007669"/>
    <property type="project" value="InterPro"/>
</dbReference>
<dbReference type="Proteomes" id="UP000199662">
    <property type="component" value="Unassembled WGS sequence"/>
</dbReference>
<reference evidence="8 9" key="1">
    <citation type="submission" date="2016-10" db="EMBL/GenBank/DDBJ databases">
        <authorList>
            <person name="de Groot N.N."/>
        </authorList>
    </citation>
    <scope>NUCLEOTIDE SEQUENCE [LARGE SCALE GENOMIC DNA]</scope>
    <source>
        <strain evidence="8 9">DSM 2179</strain>
    </source>
</reference>
<feature type="transmembrane region" description="Helical" evidence="5">
    <location>
        <begin position="360"/>
        <end position="383"/>
    </location>
</feature>
<comment type="subcellular location">
    <subcellularLocation>
        <location evidence="5">Cell membrane</location>
        <topology evidence="5">Multi-pass membrane protein</topology>
    </subcellularLocation>
    <subcellularLocation>
        <location evidence="1">Endomembrane system</location>
        <topology evidence="1">Multi-pass membrane protein</topology>
    </subcellularLocation>
    <subcellularLocation>
        <location evidence="6">Membrane</location>
        <topology evidence="6">Multi-pass membrane protein</topology>
    </subcellularLocation>
</comment>
<evidence type="ECO:0000256" key="3">
    <source>
        <dbReference type="ARBA" id="ARBA00022989"/>
    </source>
</evidence>